<accession>A0A095A3R6</accession>
<gene>
    <name evidence="2" type="ORF">MS3_08678</name>
</gene>
<protein>
    <submittedName>
        <fullName evidence="2">Putative N-acetylgalactosaminyltransferase 9</fullName>
    </submittedName>
</protein>
<dbReference type="Gene3D" id="3.90.550.10">
    <property type="entry name" value="Spore Coat Polysaccharide Biosynthesis Protein SpsA, Chain A"/>
    <property type="match status" value="1"/>
</dbReference>
<organism evidence="2">
    <name type="scientific">Schistosoma haematobium</name>
    <name type="common">Blood fluke</name>
    <dbReference type="NCBI Taxonomy" id="6185"/>
    <lineage>
        <taxon>Eukaryota</taxon>
        <taxon>Metazoa</taxon>
        <taxon>Spiralia</taxon>
        <taxon>Lophotrochozoa</taxon>
        <taxon>Platyhelminthes</taxon>
        <taxon>Trematoda</taxon>
        <taxon>Digenea</taxon>
        <taxon>Strigeidida</taxon>
        <taxon>Schistosomatoidea</taxon>
        <taxon>Schistosomatidae</taxon>
        <taxon>Schistosoma</taxon>
    </lineage>
</organism>
<sequence length="197" mass="22975">MNGARNATGEILVFLDAHVETLEYWLEPLVVQLISLRKQHQQEKHGQLNLPSQQDEKRTSKLPYDVRHFIVSPLILSTLDKSNYDNIEDNLYLGGFTWDLIFRWHHIHENVTPLSIKFNKTDVYHLIYPIKTPALAVSPMSKIIPAGDLKLRRTIPNSLNCHTFTWYLENIYPLLKQEAKNIEINDDTYYLTAFDSL</sequence>
<dbReference type="GO" id="GO:0006493">
    <property type="term" value="P:protein O-linked glycosylation"/>
    <property type="evidence" value="ECO:0007669"/>
    <property type="project" value="TreeGrafter"/>
</dbReference>
<dbReference type="GO" id="GO:0005794">
    <property type="term" value="C:Golgi apparatus"/>
    <property type="evidence" value="ECO:0007669"/>
    <property type="project" value="TreeGrafter"/>
</dbReference>
<dbReference type="PANTHER" id="PTHR11675:SF126">
    <property type="entry name" value="RICIN B LECTIN DOMAIN-CONTAINING PROTEIN"/>
    <property type="match status" value="1"/>
</dbReference>
<dbReference type="EMBL" id="KL251400">
    <property type="protein sequence ID" value="KGB40214.1"/>
    <property type="molecule type" value="Genomic_DNA"/>
</dbReference>
<reference evidence="2" key="1">
    <citation type="journal article" date="2012" name="Nat. Genet.">
        <title>Whole-genome sequence of Schistosoma haematobium.</title>
        <authorList>
            <person name="Young N.D."/>
            <person name="Jex A.R."/>
            <person name="Li B."/>
            <person name="Liu S."/>
            <person name="Yang L."/>
            <person name="Xiong Z."/>
            <person name="Li Y."/>
            <person name="Cantacessi C."/>
            <person name="Hall R.S."/>
            <person name="Xu X."/>
            <person name="Chen F."/>
            <person name="Wu X."/>
            <person name="Zerlotini A."/>
            <person name="Oliveira G."/>
            <person name="Hofmann A."/>
            <person name="Zhang G."/>
            <person name="Fang X."/>
            <person name="Kang Y."/>
            <person name="Campbell B.E."/>
            <person name="Loukas A."/>
            <person name="Ranganathan S."/>
            <person name="Rollinson D."/>
            <person name="Rinaldi G."/>
            <person name="Brindley P.J."/>
            <person name="Yang H."/>
            <person name="Wang J."/>
            <person name="Wang J."/>
            <person name="Gasser R.B."/>
        </authorList>
    </citation>
    <scope>NUCLEOTIDE SEQUENCE [LARGE SCALE GENOMIC DNA]</scope>
</reference>
<dbReference type="PANTHER" id="PTHR11675">
    <property type="entry name" value="N-ACETYLGALACTOSAMINYLTRANSFERASE"/>
    <property type="match status" value="1"/>
</dbReference>
<proteinExistence type="predicted"/>
<evidence type="ECO:0000256" key="1">
    <source>
        <dbReference type="ARBA" id="ARBA00023157"/>
    </source>
</evidence>
<name>A0A095A3R6_SCHHA</name>
<dbReference type="GO" id="GO:0004653">
    <property type="term" value="F:polypeptide N-acetylgalactosaminyltransferase activity"/>
    <property type="evidence" value="ECO:0007669"/>
    <property type="project" value="TreeGrafter"/>
</dbReference>
<evidence type="ECO:0000313" key="2">
    <source>
        <dbReference type="EMBL" id="KGB40214.1"/>
    </source>
</evidence>
<keyword evidence="1" id="KW-1015">Disulfide bond</keyword>
<dbReference type="AlphaFoldDB" id="A0A095A3R6"/>
<dbReference type="STRING" id="6185.A0A095A3R6"/>
<dbReference type="InterPro" id="IPR029044">
    <property type="entry name" value="Nucleotide-diphossugar_trans"/>
</dbReference>
<keyword evidence="2" id="KW-0808">Transferase</keyword>